<evidence type="ECO:0000259" key="1">
    <source>
        <dbReference type="Pfam" id="PF23571"/>
    </source>
</evidence>
<evidence type="ECO:0008006" key="5">
    <source>
        <dbReference type="Google" id="ProtNLM"/>
    </source>
</evidence>
<dbReference type="InterPro" id="IPR055377">
    <property type="entry name" value="GH3_M"/>
</dbReference>
<accession>A0AB37USQ6</accession>
<feature type="domain" description="GH3 C-terminal" evidence="2">
    <location>
        <begin position="430"/>
        <end position="545"/>
    </location>
</feature>
<comment type="caution">
    <text evidence="3">The sequence shown here is derived from an EMBL/GenBank/DDBJ whole genome shotgun (WGS) entry which is preliminary data.</text>
</comment>
<evidence type="ECO:0000313" key="4">
    <source>
        <dbReference type="Proteomes" id="UP000282574"/>
    </source>
</evidence>
<evidence type="ECO:0000259" key="2">
    <source>
        <dbReference type="Pfam" id="PF23572"/>
    </source>
</evidence>
<reference evidence="3 4" key="1">
    <citation type="journal article" date="2019" name="Genome Biol. Evol.">
        <title>Day and night: Metabolic profiles and evolutionary relationships of six axenic non-marine cyanobacteria.</title>
        <authorList>
            <person name="Will S.E."/>
            <person name="Henke P."/>
            <person name="Boedeker C."/>
            <person name="Huang S."/>
            <person name="Brinkmann H."/>
            <person name="Rohde M."/>
            <person name="Jarek M."/>
            <person name="Friedl T."/>
            <person name="Seufert S."/>
            <person name="Schumacher M."/>
            <person name="Overmann J."/>
            <person name="Neumann-Schaal M."/>
            <person name="Petersen J."/>
        </authorList>
    </citation>
    <scope>NUCLEOTIDE SEQUENCE [LARGE SCALE GENOMIC DNA]</scope>
    <source>
        <strain evidence="3 4">SAG 39.79</strain>
    </source>
</reference>
<dbReference type="GO" id="GO:0005737">
    <property type="term" value="C:cytoplasm"/>
    <property type="evidence" value="ECO:0007669"/>
    <property type="project" value="TreeGrafter"/>
</dbReference>
<dbReference type="PANTHER" id="PTHR31901:SF9">
    <property type="entry name" value="GH3 DOMAIN-CONTAINING PROTEIN"/>
    <property type="match status" value="1"/>
</dbReference>
<dbReference type="AlphaFoldDB" id="A0AB37USQ6"/>
<gene>
    <name evidence="3" type="ORF">DSM107010_04800</name>
</gene>
<dbReference type="EMBL" id="RSCK01000002">
    <property type="protein sequence ID" value="RUT14449.1"/>
    <property type="molecule type" value="Genomic_DNA"/>
</dbReference>
<dbReference type="InterPro" id="IPR004993">
    <property type="entry name" value="GH3"/>
</dbReference>
<name>A0AB37USQ6_9CYAN</name>
<keyword evidence="4" id="KW-1185">Reference proteome</keyword>
<dbReference type="InterPro" id="IPR055378">
    <property type="entry name" value="GH3_C"/>
</dbReference>
<dbReference type="Proteomes" id="UP000282574">
    <property type="component" value="Unassembled WGS sequence"/>
</dbReference>
<dbReference type="Pfam" id="PF23572">
    <property type="entry name" value="GH3_C"/>
    <property type="match status" value="1"/>
</dbReference>
<protein>
    <recommendedName>
        <fullName evidence="5">GH3 auxin-responsive promoter</fullName>
    </recommendedName>
</protein>
<dbReference type="Pfam" id="PF03321">
    <property type="entry name" value="GH3"/>
    <property type="match status" value="1"/>
</dbReference>
<sequence length="564" mass="63984">MTNLLLPLLQTVAEHTKDNFVKKTRQVEAVQERFLRDLLRAYQATELGQKYEFKDIRTAEQFRQRVPTSSYSSYAPYCDRIAQGEQNILTPDPVVFFNLSSGSTGAHKLIPVTKRFQNSLRRPNLTSIGFLSSALRQRGSKFGKAIATNSTQLMGRTSGGIPYGPASVGVLRMGKFLCEQIFAHPFETLQAADSLTRHYLCLLFALQQPDTRGIVANFPMLILRTCGYLEQYAEDFIRDIDKGMLAPWLQLEPELRLKLERQIVANPNRAKQLQEILQAEGRLTPEAVWSNLAFTVAARGGTSDFYFERFPTYFSKTPGFGAVCCSSEGAFGIYPELNSDASILAIESAFFEFIPQDQWDVEQPKTLLPSEVKPGNYYRILMSNYSGFYRYDIGDVMEVVGFYEQAPLIVFRHRRGGLLSSTSEKTTEFHVTQVMQVLQQEFDLPLEDFCITLSDDVIPAYYLVNIELAPGKILENPQQFLDRFDRQLSAIHTSYAVKRINNDQIPPPRLRILAPGSFAIVRQRQLEKGVPDSQLKFPHISEDRNFLAGLQVEREVELSVTSDQ</sequence>
<feature type="domain" description="GH3 middle" evidence="1">
    <location>
        <begin position="343"/>
        <end position="414"/>
    </location>
</feature>
<dbReference type="Pfam" id="PF23571">
    <property type="entry name" value="GH3_M"/>
    <property type="match status" value="1"/>
</dbReference>
<evidence type="ECO:0000313" key="3">
    <source>
        <dbReference type="EMBL" id="RUT14449.1"/>
    </source>
</evidence>
<organism evidence="3 4">
    <name type="scientific">Chroococcidiopsis cubana SAG 39.79</name>
    <dbReference type="NCBI Taxonomy" id="388085"/>
    <lineage>
        <taxon>Bacteria</taxon>
        <taxon>Bacillati</taxon>
        <taxon>Cyanobacteriota</taxon>
        <taxon>Cyanophyceae</taxon>
        <taxon>Chroococcidiopsidales</taxon>
        <taxon>Chroococcidiopsidaceae</taxon>
        <taxon>Chroococcidiopsis</taxon>
    </lineage>
</organism>
<dbReference type="GO" id="GO:0016881">
    <property type="term" value="F:acid-amino acid ligase activity"/>
    <property type="evidence" value="ECO:0007669"/>
    <property type="project" value="TreeGrafter"/>
</dbReference>
<proteinExistence type="predicted"/>
<dbReference type="PANTHER" id="PTHR31901">
    <property type="entry name" value="GH3 DOMAIN-CONTAINING PROTEIN"/>
    <property type="match status" value="1"/>
</dbReference>
<dbReference type="RefSeq" id="WP_106169580.1">
    <property type="nucleotide sequence ID" value="NZ_JAVKZF010000008.1"/>
</dbReference>